<dbReference type="InterPro" id="IPR001611">
    <property type="entry name" value="Leu-rich_rpt"/>
</dbReference>
<dbReference type="Gene3D" id="3.80.10.10">
    <property type="entry name" value="Ribonuclease Inhibitor"/>
    <property type="match status" value="1"/>
</dbReference>
<evidence type="ECO:0000256" key="8">
    <source>
        <dbReference type="ARBA" id="ARBA00023136"/>
    </source>
</evidence>
<name>A0A392QD49_9FABA</name>
<dbReference type="AlphaFoldDB" id="A0A392QD49"/>
<accession>A0A392QD49</accession>
<reference evidence="11 12" key="1">
    <citation type="journal article" date="2018" name="Front. Plant Sci.">
        <title>Red Clover (Trifolium pratense) and Zigzag Clover (T. medium) - A Picture of Genomic Similarities and Differences.</title>
        <authorList>
            <person name="Dluhosova J."/>
            <person name="Istvanek J."/>
            <person name="Nedelnik J."/>
            <person name="Repkova J."/>
        </authorList>
    </citation>
    <scope>NUCLEOTIDE SEQUENCE [LARGE SCALE GENOMIC DNA]</scope>
    <source>
        <strain evidence="12">cv. 10/8</strain>
        <tissue evidence="11">Leaf</tissue>
    </source>
</reference>
<keyword evidence="11" id="KW-0808">Transferase</keyword>
<keyword evidence="8" id="KW-0472">Membrane</keyword>
<evidence type="ECO:0000256" key="1">
    <source>
        <dbReference type="ARBA" id="ARBA00004251"/>
    </source>
</evidence>
<evidence type="ECO:0000313" key="11">
    <source>
        <dbReference type="EMBL" id="MCI22084.1"/>
    </source>
</evidence>
<keyword evidence="11" id="KW-0418">Kinase</keyword>
<feature type="non-terminal residue" evidence="11">
    <location>
        <position position="82"/>
    </location>
</feature>
<protein>
    <submittedName>
        <fullName evidence="11">LRR receptor-like kinase</fullName>
    </submittedName>
</protein>
<keyword evidence="4" id="KW-0812">Transmembrane</keyword>
<evidence type="ECO:0000256" key="4">
    <source>
        <dbReference type="ARBA" id="ARBA00022692"/>
    </source>
</evidence>
<dbReference type="GO" id="GO:0016301">
    <property type="term" value="F:kinase activity"/>
    <property type="evidence" value="ECO:0007669"/>
    <property type="project" value="UniProtKB-KW"/>
</dbReference>
<dbReference type="InterPro" id="IPR032675">
    <property type="entry name" value="LRR_dom_sf"/>
</dbReference>
<dbReference type="SUPFAM" id="SSF52058">
    <property type="entry name" value="L domain-like"/>
    <property type="match status" value="1"/>
</dbReference>
<keyword evidence="10" id="KW-0325">Glycoprotein</keyword>
<evidence type="ECO:0000256" key="6">
    <source>
        <dbReference type="ARBA" id="ARBA00022737"/>
    </source>
</evidence>
<dbReference type="PANTHER" id="PTHR48065:SF72">
    <property type="entry name" value="LEUCINE-RICH REPEAT-CONTAINING N-TERMINAL PLANT-TYPE DOMAIN-CONTAINING PROTEIN"/>
    <property type="match status" value="1"/>
</dbReference>
<evidence type="ECO:0000256" key="10">
    <source>
        <dbReference type="ARBA" id="ARBA00023180"/>
    </source>
</evidence>
<evidence type="ECO:0000256" key="3">
    <source>
        <dbReference type="ARBA" id="ARBA00022614"/>
    </source>
</evidence>
<evidence type="ECO:0000256" key="5">
    <source>
        <dbReference type="ARBA" id="ARBA00022729"/>
    </source>
</evidence>
<keyword evidence="6" id="KW-0677">Repeat</keyword>
<keyword evidence="12" id="KW-1185">Reference proteome</keyword>
<comment type="subcellular location">
    <subcellularLocation>
        <location evidence="1">Cell membrane</location>
        <topology evidence="1">Single-pass type I membrane protein</topology>
    </subcellularLocation>
</comment>
<comment type="caution">
    <text evidence="11">The sequence shown here is derived from an EMBL/GenBank/DDBJ whole genome shotgun (WGS) entry which is preliminary data.</text>
</comment>
<sequence length="82" mass="8662">MLNFSENHLSGNIPGTIGECVSLEYLYLQGNSFHGVIPASLASLKGLQQLDLSRNRLSGSIPKGVFLNATEVAVTGNNNLCG</sequence>
<organism evidence="11 12">
    <name type="scientific">Trifolium medium</name>
    <dbReference type="NCBI Taxonomy" id="97028"/>
    <lineage>
        <taxon>Eukaryota</taxon>
        <taxon>Viridiplantae</taxon>
        <taxon>Streptophyta</taxon>
        <taxon>Embryophyta</taxon>
        <taxon>Tracheophyta</taxon>
        <taxon>Spermatophyta</taxon>
        <taxon>Magnoliopsida</taxon>
        <taxon>eudicotyledons</taxon>
        <taxon>Gunneridae</taxon>
        <taxon>Pentapetalae</taxon>
        <taxon>rosids</taxon>
        <taxon>fabids</taxon>
        <taxon>Fabales</taxon>
        <taxon>Fabaceae</taxon>
        <taxon>Papilionoideae</taxon>
        <taxon>50 kb inversion clade</taxon>
        <taxon>NPAAA clade</taxon>
        <taxon>Hologalegina</taxon>
        <taxon>IRL clade</taxon>
        <taxon>Trifolieae</taxon>
        <taxon>Trifolium</taxon>
    </lineage>
</organism>
<keyword evidence="2" id="KW-1003">Cell membrane</keyword>
<evidence type="ECO:0000256" key="2">
    <source>
        <dbReference type="ARBA" id="ARBA00022475"/>
    </source>
</evidence>
<dbReference type="FunFam" id="3.80.10.10:FF:000470">
    <property type="entry name" value="LRR receptor-like serine/threonine-protein kinase RPK2"/>
    <property type="match status" value="1"/>
</dbReference>
<dbReference type="PANTHER" id="PTHR48065">
    <property type="entry name" value="OS10G0469600 PROTEIN"/>
    <property type="match status" value="1"/>
</dbReference>
<evidence type="ECO:0000313" key="12">
    <source>
        <dbReference type="Proteomes" id="UP000265520"/>
    </source>
</evidence>
<keyword evidence="3" id="KW-0433">Leucine-rich repeat</keyword>
<dbReference type="GO" id="GO:0051606">
    <property type="term" value="P:detection of stimulus"/>
    <property type="evidence" value="ECO:0007669"/>
    <property type="project" value="UniProtKB-ARBA"/>
</dbReference>
<dbReference type="Pfam" id="PF00560">
    <property type="entry name" value="LRR_1"/>
    <property type="match status" value="3"/>
</dbReference>
<keyword evidence="9 11" id="KW-0675">Receptor</keyword>
<dbReference type="GO" id="GO:0005886">
    <property type="term" value="C:plasma membrane"/>
    <property type="evidence" value="ECO:0007669"/>
    <property type="project" value="UniProtKB-SubCell"/>
</dbReference>
<dbReference type="Proteomes" id="UP000265520">
    <property type="component" value="Unassembled WGS sequence"/>
</dbReference>
<proteinExistence type="predicted"/>
<evidence type="ECO:0000256" key="7">
    <source>
        <dbReference type="ARBA" id="ARBA00022989"/>
    </source>
</evidence>
<evidence type="ECO:0000256" key="9">
    <source>
        <dbReference type="ARBA" id="ARBA00023170"/>
    </source>
</evidence>
<keyword evidence="7" id="KW-1133">Transmembrane helix</keyword>
<dbReference type="PROSITE" id="PS51450">
    <property type="entry name" value="LRR"/>
    <property type="match status" value="1"/>
</dbReference>
<keyword evidence="5" id="KW-0732">Signal</keyword>
<dbReference type="EMBL" id="LXQA010128548">
    <property type="protein sequence ID" value="MCI22084.1"/>
    <property type="molecule type" value="Genomic_DNA"/>
</dbReference>